<sequence>MVPRVQWSPELDISAMYARIQDIFVTCFIGEKRVLGFPCGDRRHFIRDAFTDA</sequence>
<keyword evidence="2" id="KW-1185">Reference proteome</keyword>
<reference evidence="1 2" key="1">
    <citation type="submission" date="2016-03" db="EMBL/GenBank/DDBJ databases">
        <title>Comparative genomics of the ectomycorrhizal sister species Rhizopogon vinicolor and Rhizopogon vesiculosus (Basidiomycota: Boletales) reveals a divergence of the mating type B locus.</title>
        <authorList>
            <person name="Mujic A.B."/>
            <person name="Kuo A."/>
            <person name="Tritt A."/>
            <person name="Lipzen A."/>
            <person name="Chen C."/>
            <person name="Johnson J."/>
            <person name="Sharma A."/>
            <person name="Barry K."/>
            <person name="Grigoriev I.V."/>
            <person name="Spatafora J.W."/>
        </authorList>
    </citation>
    <scope>NUCLEOTIDE SEQUENCE [LARGE SCALE GENOMIC DNA]</scope>
    <source>
        <strain evidence="1 2">AM-OR11-056</strain>
    </source>
</reference>
<name>A0A1J8PRX3_9AGAM</name>
<accession>A0A1J8PRX3</accession>
<organism evidence="1 2">
    <name type="scientific">Rhizopogon vesiculosus</name>
    <dbReference type="NCBI Taxonomy" id="180088"/>
    <lineage>
        <taxon>Eukaryota</taxon>
        <taxon>Fungi</taxon>
        <taxon>Dikarya</taxon>
        <taxon>Basidiomycota</taxon>
        <taxon>Agaricomycotina</taxon>
        <taxon>Agaricomycetes</taxon>
        <taxon>Agaricomycetidae</taxon>
        <taxon>Boletales</taxon>
        <taxon>Suillineae</taxon>
        <taxon>Rhizopogonaceae</taxon>
        <taxon>Rhizopogon</taxon>
    </lineage>
</organism>
<proteinExistence type="predicted"/>
<protein>
    <submittedName>
        <fullName evidence="1">Uncharacterized protein</fullName>
    </submittedName>
</protein>
<dbReference type="AlphaFoldDB" id="A0A1J8PRX3"/>
<dbReference type="EMBL" id="LVVM01005139">
    <property type="protein sequence ID" value="OJA11271.1"/>
    <property type="molecule type" value="Genomic_DNA"/>
</dbReference>
<comment type="caution">
    <text evidence="1">The sequence shown here is derived from an EMBL/GenBank/DDBJ whole genome shotgun (WGS) entry which is preliminary data.</text>
</comment>
<evidence type="ECO:0000313" key="1">
    <source>
        <dbReference type="EMBL" id="OJA11271.1"/>
    </source>
</evidence>
<evidence type="ECO:0000313" key="2">
    <source>
        <dbReference type="Proteomes" id="UP000183567"/>
    </source>
</evidence>
<gene>
    <name evidence="1" type="ORF">AZE42_09160</name>
</gene>
<dbReference type="Proteomes" id="UP000183567">
    <property type="component" value="Unassembled WGS sequence"/>
</dbReference>